<feature type="transmembrane region" description="Helical" evidence="8">
    <location>
        <begin position="151"/>
        <end position="169"/>
    </location>
</feature>
<dbReference type="GeneID" id="63780670"/>
<feature type="transmembrane region" description="Helical" evidence="8">
    <location>
        <begin position="121"/>
        <end position="139"/>
    </location>
</feature>
<comment type="similarity">
    <text evidence="2 7">Belongs to the major facilitator superfamily. Sugar transporter (TC 2.A.1.1) family.</text>
</comment>
<evidence type="ECO:0000256" key="6">
    <source>
        <dbReference type="ARBA" id="ARBA00023136"/>
    </source>
</evidence>
<dbReference type="EMBL" id="MCFJ01000018">
    <property type="protein sequence ID" value="ORY57903.1"/>
    <property type="molecule type" value="Genomic_DNA"/>
</dbReference>
<dbReference type="PANTHER" id="PTHR48022">
    <property type="entry name" value="PLASTIDIC GLUCOSE TRANSPORTER 4"/>
    <property type="match status" value="1"/>
</dbReference>
<dbReference type="SUPFAM" id="SSF103473">
    <property type="entry name" value="MFS general substrate transporter"/>
    <property type="match status" value="1"/>
</dbReference>
<evidence type="ECO:0000313" key="11">
    <source>
        <dbReference type="Proteomes" id="UP000193689"/>
    </source>
</evidence>
<organism evidence="10 11">
    <name type="scientific">Pseudomassariella vexata</name>
    <dbReference type="NCBI Taxonomy" id="1141098"/>
    <lineage>
        <taxon>Eukaryota</taxon>
        <taxon>Fungi</taxon>
        <taxon>Dikarya</taxon>
        <taxon>Ascomycota</taxon>
        <taxon>Pezizomycotina</taxon>
        <taxon>Sordariomycetes</taxon>
        <taxon>Xylariomycetidae</taxon>
        <taxon>Amphisphaeriales</taxon>
        <taxon>Pseudomassariaceae</taxon>
        <taxon>Pseudomassariella</taxon>
    </lineage>
</organism>
<dbReference type="NCBIfam" id="TIGR00879">
    <property type="entry name" value="SP"/>
    <property type="match status" value="1"/>
</dbReference>
<feature type="transmembrane region" description="Helical" evidence="8">
    <location>
        <begin position="89"/>
        <end position="109"/>
    </location>
</feature>
<dbReference type="PROSITE" id="PS50850">
    <property type="entry name" value="MFS"/>
    <property type="match status" value="1"/>
</dbReference>
<protein>
    <submittedName>
        <fullName evidence="10">General substrate transporter</fullName>
    </submittedName>
</protein>
<comment type="subcellular location">
    <subcellularLocation>
        <location evidence="1">Membrane</location>
        <topology evidence="1">Multi-pass membrane protein</topology>
    </subcellularLocation>
</comment>
<dbReference type="PANTHER" id="PTHR48022:SF13">
    <property type="entry name" value="MAJOR FACILITATOR SUPERFAMILY (MFS) PROFILE DOMAIN-CONTAINING PROTEIN"/>
    <property type="match status" value="1"/>
</dbReference>
<dbReference type="AlphaFoldDB" id="A0A1Y2DF41"/>
<dbReference type="STRING" id="1141098.A0A1Y2DF41"/>
<name>A0A1Y2DF41_9PEZI</name>
<dbReference type="InterPro" id="IPR003663">
    <property type="entry name" value="Sugar/inositol_transpt"/>
</dbReference>
<keyword evidence="4 8" id="KW-0812">Transmembrane</keyword>
<dbReference type="InterPro" id="IPR005829">
    <property type="entry name" value="Sugar_transporter_CS"/>
</dbReference>
<accession>A0A1Y2DF41</accession>
<sequence>MEKTSVEPEVHTHTGMEQTDVKVVKGNEAFAEAMIKEPPNAWTKAQIMIYLFSIIGFFCSTMNGYDGSLINNLLQNQWFKEYYNVESSGLWAGLVSSMYQIGGVVALPFVGPAIDTWGRRVGMAIGALTIIVGTVIQGTSHNAESFMGGRFLLGFGVSIAAAAGPMYVIEINHPAFRGMVGAMYNTLWFSGAIIASGAARGGLNTGGNYSWRLITWLQALFSGLILLFVFLLPESPRWLYVNHKKEAAKAMLTRWHGNGNDESAWVKLQMHEYEELLNMDGADKRWWDYRALFRNRSSVYRLCCNMAVTIFGQWAGNAVLSYFLAAVLESAGYTNGIEQANITLINSCQQFLFAILGALVVDKVGRRPLLIFSFTGCTVVWLAMTIASAEFAKSGGGLDADGNALQGSNHAASQAALAMIFIFGSIYSIGITPLQALYPVEVLSFEMRAKGMAFSSLAVNAAGLLNQFAWPVSMRSIGWHTYIIFTIQDTIQAFIIWMYIPETKNRTLEELDEIFAARNPVKTSIQKKEIGLNAYGDVINIQDV</sequence>
<dbReference type="PROSITE" id="PS00216">
    <property type="entry name" value="SUGAR_TRANSPORT_1"/>
    <property type="match status" value="1"/>
</dbReference>
<evidence type="ECO:0000256" key="5">
    <source>
        <dbReference type="ARBA" id="ARBA00022989"/>
    </source>
</evidence>
<gene>
    <name evidence="10" type="ORF">BCR38DRAFT_489899</name>
</gene>
<evidence type="ECO:0000256" key="7">
    <source>
        <dbReference type="RuleBase" id="RU003346"/>
    </source>
</evidence>
<dbReference type="InterPro" id="IPR050360">
    <property type="entry name" value="MFS_Sugar_Transporters"/>
</dbReference>
<feature type="transmembrane region" description="Helical" evidence="8">
    <location>
        <begin position="47"/>
        <end position="65"/>
    </location>
</feature>
<feature type="transmembrane region" description="Helical" evidence="8">
    <location>
        <begin position="411"/>
        <end position="430"/>
    </location>
</feature>
<keyword evidence="11" id="KW-1185">Reference proteome</keyword>
<feature type="transmembrane region" description="Helical" evidence="8">
    <location>
        <begin position="482"/>
        <end position="500"/>
    </location>
</feature>
<evidence type="ECO:0000256" key="1">
    <source>
        <dbReference type="ARBA" id="ARBA00004141"/>
    </source>
</evidence>
<feature type="transmembrane region" description="Helical" evidence="8">
    <location>
        <begin position="299"/>
        <end position="324"/>
    </location>
</feature>
<dbReference type="RefSeq" id="XP_040711032.1">
    <property type="nucleotide sequence ID" value="XM_040864458.1"/>
</dbReference>
<feature type="transmembrane region" description="Helical" evidence="8">
    <location>
        <begin position="344"/>
        <end position="362"/>
    </location>
</feature>
<dbReference type="InterPro" id="IPR036259">
    <property type="entry name" value="MFS_trans_sf"/>
</dbReference>
<dbReference type="Gene3D" id="1.20.1250.20">
    <property type="entry name" value="MFS general substrate transporter like domains"/>
    <property type="match status" value="1"/>
</dbReference>
<dbReference type="OrthoDB" id="6133115at2759"/>
<dbReference type="GO" id="GO:0016020">
    <property type="term" value="C:membrane"/>
    <property type="evidence" value="ECO:0007669"/>
    <property type="project" value="UniProtKB-SubCell"/>
</dbReference>
<comment type="caution">
    <text evidence="10">The sequence shown here is derived from an EMBL/GenBank/DDBJ whole genome shotgun (WGS) entry which is preliminary data.</text>
</comment>
<reference evidence="10 11" key="1">
    <citation type="submission" date="2016-07" db="EMBL/GenBank/DDBJ databases">
        <title>Pervasive Adenine N6-methylation of Active Genes in Fungi.</title>
        <authorList>
            <consortium name="DOE Joint Genome Institute"/>
            <person name="Mondo S.J."/>
            <person name="Dannebaum R.O."/>
            <person name="Kuo R.C."/>
            <person name="Labutti K."/>
            <person name="Haridas S."/>
            <person name="Kuo A."/>
            <person name="Salamov A."/>
            <person name="Ahrendt S.R."/>
            <person name="Lipzen A."/>
            <person name="Sullivan W."/>
            <person name="Andreopoulos W.B."/>
            <person name="Clum A."/>
            <person name="Lindquist E."/>
            <person name="Daum C."/>
            <person name="Ramamoorthy G.K."/>
            <person name="Gryganskyi A."/>
            <person name="Culley D."/>
            <person name="Magnuson J.K."/>
            <person name="James T.Y."/>
            <person name="O'Malley M.A."/>
            <person name="Stajich J.E."/>
            <person name="Spatafora J.W."/>
            <person name="Visel A."/>
            <person name="Grigoriev I.V."/>
        </authorList>
    </citation>
    <scope>NUCLEOTIDE SEQUENCE [LARGE SCALE GENOMIC DNA]</scope>
    <source>
        <strain evidence="10 11">CBS 129021</strain>
    </source>
</reference>
<dbReference type="Pfam" id="PF00083">
    <property type="entry name" value="Sugar_tr"/>
    <property type="match status" value="1"/>
</dbReference>
<dbReference type="InterPro" id="IPR020846">
    <property type="entry name" value="MFS_dom"/>
</dbReference>
<dbReference type="InParanoid" id="A0A1Y2DF41"/>
<keyword evidence="3 7" id="KW-0813">Transport</keyword>
<feature type="transmembrane region" description="Helical" evidence="8">
    <location>
        <begin position="369"/>
        <end position="391"/>
    </location>
</feature>
<evidence type="ECO:0000256" key="3">
    <source>
        <dbReference type="ARBA" id="ARBA00022448"/>
    </source>
</evidence>
<evidence type="ECO:0000259" key="9">
    <source>
        <dbReference type="PROSITE" id="PS50850"/>
    </source>
</evidence>
<dbReference type="Proteomes" id="UP000193689">
    <property type="component" value="Unassembled WGS sequence"/>
</dbReference>
<keyword evidence="5 8" id="KW-1133">Transmembrane helix</keyword>
<evidence type="ECO:0000256" key="8">
    <source>
        <dbReference type="SAM" id="Phobius"/>
    </source>
</evidence>
<feature type="transmembrane region" description="Helical" evidence="8">
    <location>
        <begin position="181"/>
        <end position="201"/>
    </location>
</feature>
<dbReference type="FunFam" id="1.20.1250.20:FF:000217">
    <property type="entry name" value="MFS lactose permease, putative"/>
    <property type="match status" value="1"/>
</dbReference>
<dbReference type="GO" id="GO:0005351">
    <property type="term" value="F:carbohydrate:proton symporter activity"/>
    <property type="evidence" value="ECO:0007669"/>
    <property type="project" value="TreeGrafter"/>
</dbReference>
<evidence type="ECO:0000256" key="4">
    <source>
        <dbReference type="ARBA" id="ARBA00022692"/>
    </source>
</evidence>
<feature type="transmembrane region" description="Helical" evidence="8">
    <location>
        <begin position="213"/>
        <end position="232"/>
    </location>
</feature>
<evidence type="ECO:0000256" key="2">
    <source>
        <dbReference type="ARBA" id="ARBA00010992"/>
    </source>
</evidence>
<feature type="domain" description="Major facilitator superfamily (MFS) profile" evidence="9">
    <location>
        <begin position="52"/>
        <end position="504"/>
    </location>
</feature>
<proteinExistence type="inferred from homology"/>
<feature type="transmembrane region" description="Helical" evidence="8">
    <location>
        <begin position="451"/>
        <end position="470"/>
    </location>
</feature>
<keyword evidence="6 8" id="KW-0472">Membrane</keyword>
<evidence type="ECO:0000313" key="10">
    <source>
        <dbReference type="EMBL" id="ORY57903.1"/>
    </source>
</evidence>
<dbReference type="InterPro" id="IPR005828">
    <property type="entry name" value="MFS_sugar_transport-like"/>
</dbReference>